<feature type="domain" description="PAS" evidence="8">
    <location>
        <begin position="323"/>
        <end position="395"/>
    </location>
</feature>
<dbReference type="PANTHER" id="PTHR43304">
    <property type="entry name" value="PHYTOCHROME-LIKE PROTEIN CPH1"/>
    <property type="match status" value="1"/>
</dbReference>
<sequence length="603" mass="67360">MDGSLRALKTAPTERGVASIHPHSHRGVKPVLSFLISRLTVGVQALFRVGQRTNRLRTEQERFQQALARAQQSEEFYRAVFADAPLGMALTDTHSGRFREFNDRFSAIAGWTHEELSQLDWMAFTHPDDLQADCDHLARLRRGECDSFHMRKRYIRSDGSIAWVHLTLARVSLTVDQHPHHLALIEDITEHRETEERLRCITDLAHDAILMVDPAGAITYWNRAATTILGYSATEALGQNLHRLLAPERYLGAHHAAFPQFQRTGQGAAIGHTVELFAKHQDGREIAIELSLSAVALKDGWNAVGIIRDISARKRLEAALSASEERLRLALEASREGVWECDLSTDTAIANDQWFVQLGYAPNAIEPTCALWKRHIHPDDVEAVVRRLDDYLQERTPRYCSNYRIVTAAGERRWHRCTGTIVARDAHGQPVRLIGTNTDITEQRAAMEQVKAAHDRRKLAEEDLRAAKQAADDANLAKSAFLAHMAHELRTPLNAILGLAQVLERLALAPEPQALVQKMRLAGGAMLQIGNDILDLAKIEANQLGLAARPCRLSQVLTRLEALQGEAARAKVLRLEIAPLPALDGPPLCWPIRSGWSRSCSTW</sequence>
<dbReference type="Pfam" id="PF00512">
    <property type="entry name" value="HisKA"/>
    <property type="match status" value="1"/>
</dbReference>
<comment type="catalytic activity">
    <reaction evidence="1">
        <text>ATP + protein L-histidine = ADP + protein N-phospho-L-histidine.</text>
        <dbReference type="EC" id="2.7.13.3"/>
    </reaction>
</comment>
<accession>A0A6G7VB36</accession>
<keyword evidence="4" id="KW-0808">Transferase</keyword>
<feature type="domain" description="PAS" evidence="8">
    <location>
        <begin position="73"/>
        <end position="144"/>
    </location>
</feature>
<dbReference type="EMBL" id="CP048029">
    <property type="protein sequence ID" value="QIK37120.1"/>
    <property type="molecule type" value="Genomic_DNA"/>
</dbReference>
<keyword evidence="6" id="KW-0175">Coiled coil</keyword>
<keyword evidence="11" id="KW-1185">Reference proteome</keyword>
<dbReference type="PROSITE" id="PS50112">
    <property type="entry name" value="PAS"/>
    <property type="match status" value="3"/>
</dbReference>
<organism evidence="10 11">
    <name type="scientific">Caldichromatium japonicum</name>
    <dbReference type="NCBI Taxonomy" id="2699430"/>
    <lineage>
        <taxon>Bacteria</taxon>
        <taxon>Pseudomonadati</taxon>
        <taxon>Pseudomonadota</taxon>
        <taxon>Gammaproteobacteria</taxon>
        <taxon>Chromatiales</taxon>
        <taxon>Chromatiaceae</taxon>
        <taxon>Caldichromatium</taxon>
    </lineage>
</organism>
<evidence type="ECO:0000313" key="10">
    <source>
        <dbReference type="EMBL" id="QIK37120.1"/>
    </source>
</evidence>
<dbReference type="GO" id="GO:0000155">
    <property type="term" value="F:phosphorelay sensor kinase activity"/>
    <property type="evidence" value="ECO:0007669"/>
    <property type="project" value="InterPro"/>
</dbReference>
<evidence type="ECO:0000313" key="11">
    <source>
        <dbReference type="Proteomes" id="UP000502699"/>
    </source>
</evidence>
<evidence type="ECO:0000256" key="5">
    <source>
        <dbReference type="ARBA" id="ARBA00022777"/>
    </source>
</evidence>
<dbReference type="CDD" id="cd00082">
    <property type="entry name" value="HisKA"/>
    <property type="match status" value="1"/>
</dbReference>
<dbReference type="RefSeq" id="WP_166269893.1">
    <property type="nucleotide sequence ID" value="NZ_CP048029.1"/>
</dbReference>
<dbReference type="GO" id="GO:0006355">
    <property type="term" value="P:regulation of DNA-templated transcription"/>
    <property type="evidence" value="ECO:0007669"/>
    <property type="project" value="InterPro"/>
</dbReference>
<dbReference type="Pfam" id="PF00989">
    <property type="entry name" value="PAS"/>
    <property type="match status" value="1"/>
</dbReference>
<dbReference type="InterPro" id="IPR000014">
    <property type="entry name" value="PAS"/>
</dbReference>
<dbReference type="CDD" id="cd00130">
    <property type="entry name" value="PAS"/>
    <property type="match status" value="3"/>
</dbReference>
<dbReference type="NCBIfam" id="TIGR00229">
    <property type="entry name" value="sensory_box"/>
    <property type="match status" value="3"/>
</dbReference>
<evidence type="ECO:0000256" key="6">
    <source>
        <dbReference type="SAM" id="Coils"/>
    </source>
</evidence>
<dbReference type="InterPro" id="IPR052162">
    <property type="entry name" value="Sensor_kinase/Photoreceptor"/>
</dbReference>
<dbReference type="InterPro" id="IPR013767">
    <property type="entry name" value="PAS_fold"/>
</dbReference>
<dbReference type="EC" id="2.7.13.3" evidence="2"/>
<evidence type="ECO:0000256" key="7">
    <source>
        <dbReference type="SAM" id="MobiDB-lite"/>
    </source>
</evidence>
<dbReference type="Gene3D" id="1.10.287.130">
    <property type="match status" value="1"/>
</dbReference>
<feature type="coiled-coil region" evidence="6">
    <location>
        <begin position="450"/>
        <end position="477"/>
    </location>
</feature>
<feature type="domain" description="PAC" evidence="9">
    <location>
        <begin position="399"/>
        <end position="452"/>
    </location>
</feature>
<evidence type="ECO:0000256" key="2">
    <source>
        <dbReference type="ARBA" id="ARBA00012438"/>
    </source>
</evidence>
<evidence type="ECO:0000256" key="3">
    <source>
        <dbReference type="ARBA" id="ARBA00022553"/>
    </source>
</evidence>
<evidence type="ECO:0000259" key="8">
    <source>
        <dbReference type="PROSITE" id="PS50112"/>
    </source>
</evidence>
<dbReference type="SMART" id="SM00388">
    <property type="entry name" value="HisKA"/>
    <property type="match status" value="1"/>
</dbReference>
<evidence type="ECO:0000256" key="1">
    <source>
        <dbReference type="ARBA" id="ARBA00000085"/>
    </source>
</evidence>
<gene>
    <name evidence="10" type="ORF">GWK36_02905</name>
</gene>
<dbReference type="PROSITE" id="PS50113">
    <property type="entry name" value="PAC"/>
    <property type="match status" value="3"/>
</dbReference>
<dbReference type="AlphaFoldDB" id="A0A6G7VB36"/>
<dbReference type="Gene3D" id="3.30.450.20">
    <property type="entry name" value="PAS domain"/>
    <property type="match status" value="3"/>
</dbReference>
<name>A0A6G7VB36_9GAMM</name>
<dbReference type="SMART" id="SM00086">
    <property type="entry name" value="PAC"/>
    <property type="match status" value="3"/>
</dbReference>
<evidence type="ECO:0000259" key="9">
    <source>
        <dbReference type="PROSITE" id="PS50113"/>
    </source>
</evidence>
<dbReference type="SUPFAM" id="SSF55785">
    <property type="entry name" value="PYP-like sensor domain (PAS domain)"/>
    <property type="match status" value="3"/>
</dbReference>
<evidence type="ECO:0000256" key="4">
    <source>
        <dbReference type="ARBA" id="ARBA00022679"/>
    </source>
</evidence>
<dbReference type="InterPro" id="IPR013655">
    <property type="entry name" value="PAS_fold_3"/>
</dbReference>
<dbReference type="InterPro" id="IPR001610">
    <property type="entry name" value="PAC"/>
</dbReference>
<feature type="region of interest" description="Disordered" evidence="7">
    <location>
        <begin position="1"/>
        <end position="22"/>
    </location>
</feature>
<dbReference type="InterPro" id="IPR003661">
    <property type="entry name" value="HisK_dim/P_dom"/>
</dbReference>
<dbReference type="InterPro" id="IPR036097">
    <property type="entry name" value="HisK_dim/P_sf"/>
</dbReference>
<dbReference type="Pfam" id="PF08447">
    <property type="entry name" value="PAS_3"/>
    <property type="match status" value="2"/>
</dbReference>
<dbReference type="PANTHER" id="PTHR43304:SF1">
    <property type="entry name" value="PAC DOMAIN-CONTAINING PROTEIN"/>
    <property type="match status" value="1"/>
</dbReference>
<dbReference type="SMART" id="SM00091">
    <property type="entry name" value="PAS"/>
    <property type="match status" value="3"/>
</dbReference>
<dbReference type="InterPro" id="IPR000700">
    <property type="entry name" value="PAS-assoc_C"/>
</dbReference>
<protein>
    <recommendedName>
        <fullName evidence="2">histidine kinase</fullName>
        <ecNumber evidence="2">2.7.13.3</ecNumber>
    </recommendedName>
</protein>
<proteinExistence type="predicted"/>
<keyword evidence="5" id="KW-0418">Kinase</keyword>
<dbReference type="SUPFAM" id="SSF47384">
    <property type="entry name" value="Homodimeric domain of signal transducing histidine kinase"/>
    <property type="match status" value="1"/>
</dbReference>
<dbReference type="Proteomes" id="UP000502699">
    <property type="component" value="Chromosome"/>
</dbReference>
<reference evidence="11" key="1">
    <citation type="submission" date="2020-01" db="EMBL/GenBank/DDBJ databases">
        <title>Caldichromatium gen. nov., sp. nov., a thermophilic purple sulfur bacterium member of the family Chromatiaceae isolated from Nakabusa hot spring, Japan.</title>
        <authorList>
            <person name="Saini M.K."/>
            <person name="Hanada S."/>
            <person name="Tank M."/>
        </authorList>
    </citation>
    <scope>NUCLEOTIDE SEQUENCE [LARGE SCALE GENOMIC DNA]</scope>
    <source>
        <strain evidence="11">No.7</strain>
    </source>
</reference>
<feature type="domain" description="PAC" evidence="9">
    <location>
        <begin position="272"/>
        <end position="322"/>
    </location>
</feature>
<keyword evidence="3" id="KW-0597">Phosphoprotein</keyword>
<dbReference type="InterPro" id="IPR035965">
    <property type="entry name" value="PAS-like_dom_sf"/>
</dbReference>
<feature type="domain" description="PAS" evidence="8">
    <location>
        <begin position="194"/>
        <end position="248"/>
    </location>
</feature>
<feature type="domain" description="PAC" evidence="9">
    <location>
        <begin position="148"/>
        <end position="200"/>
    </location>
</feature>
<dbReference type="KEGG" id="cjap:GWK36_02905"/>